<dbReference type="PANTHER" id="PTHR33710:SF80">
    <property type="entry name" value="ENDONUCLEASE_EXONUCLEASE_PHOSPHATASE"/>
    <property type="match status" value="1"/>
</dbReference>
<name>A0ABD2Z3P7_9GENT</name>
<gene>
    <name evidence="2" type="ORF">ACH5RR_026825</name>
</gene>
<dbReference type="PANTHER" id="PTHR33710">
    <property type="entry name" value="BNAC02G09200D PROTEIN"/>
    <property type="match status" value="1"/>
</dbReference>
<dbReference type="Gene3D" id="3.60.10.10">
    <property type="entry name" value="Endonuclease/exonuclease/phosphatase"/>
    <property type="match status" value="1"/>
</dbReference>
<dbReference type="InterPro" id="IPR005135">
    <property type="entry name" value="Endo/exonuclease/phosphatase"/>
</dbReference>
<dbReference type="SUPFAM" id="SSF56219">
    <property type="entry name" value="DNase I-like"/>
    <property type="match status" value="1"/>
</dbReference>
<feature type="domain" description="Endonuclease/exonuclease/phosphatase" evidence="1">
    <location>
        <begin position="53"/>
        <end position="165"/>
    </location>
</feature>
<dbReference type="InterPro" id="IPR036691">
    <property type="entry name" value="Endo/exonu/phosph_ase_sf"/>
</dbReference>
<evidence type="ECO:0000313" key="3">
    <source>
        <dbReference type="Proteomes" id="UP001630127"/>
    </source>
</evidence>
<proteinExistence type="predicted"/>
<comment type="caution">
    <text evidence="2">The sequence shown here is derived from an EMBL/GenBank/DDBJ whole genome shotgun (WGS) entry which is preliminary data.</text>
</comment>
<evidence type="ECO:0000313" key="2">
    <source>
        <dbReference type="EMBL" id="KAL3514108.1"/>
    </source>
</evidence>
<dbReference type="AlphaFoldDB" id="A0ABD2Z3P7"/>
<reference evidence="2 3" key="1">
    <citation type="submission" date="2024-11" db="EMBL/GenBank/DDBJ databases">
        <title>A near-complete genome assembly of Cinchona calisaya.</title>
        <authorList>
            <person name="Lian D.C."/>
            <person name="Zhao X.W."/>
            <person name="Wei L."/>
        </authorList>
    </citation>
    <scope>NUCLEOTIDE SEQUENCE [LARGE SCALE GENOMIC DNA]</scope>
    <source>
        <tissue evidence="2">Nenye</tissue>
    </source>
</reference>
<organism evidence="2 3">
    <name type="scientific">Cinchona calisaya</name>
    <dbReference type="NCBI Taxonomy" id="153742"/>
    <lineage>
        <taxon>Eukaryota</taxon>
        <taxon>Viridiplantae</taxon>
        <taxon>Streptophyta</taxon>
        <taxon>Embryophyta</taxon>
        <taxon>Tracheophyta</taxon>
        <taxon>Spermatophyta</taxon>
        <taxon>Magnoliopsida</taxon>
        <taxon>eudicotyledons</taxon>
        <taxon>Gunneridae</taxon>
        <taxon>Pentapetalae</taxon>
        <taxon>asterids</taxon>
        <taxon>lamiids</taxon>
        <taxon>Gentianales</taxon>
        <taxon>Rubiaceae</taxon>
        <taxon>Cinchonoideae</taxon>
        <taxon>Cinchoneae</taxon>
        <taxon>Cinchona</taxon>
    </lineage>
</organism>
<dbReference type="EMBL" id="JBJUIK010000011">
    <property type="protein sequence ID" value="KAL3514108.1"/>
    <property type="molecule type" value="Genomic_DNA"/>
</dbReference>
<sequence>MENGVARVRFCWNGSAVNYSLLSMHDQAITCNVQHTSKNCVIILVYACNSTVDKRPLWKYLSVVKNNLQGRPWIILGDFNSIRCSAERLGNVDFDDQGMEDFNECIDVLDIVEHHAKGYYYTWCNKRDGGNRLYSKIDRVLVNNNWLNEYPYVKVEILDPSISDHCPLFVQIKENISFGPKSFKFQQFRMITLNSLAF</sequence>
<evidence type="ECO:0000259" key="1">
    <source>
        <dbReference type="Pfam" id="PF03372"/>
    </source>
</evidence>
<dbReference type="Proteomes" id="UP001630127">
    <property type="component" value="Unassembled WGS sequence"/>
</dbReference>
<accession>A0ABD2Z3P7</accession>
<keyword evidence="3" id="KW-1185">Reference proteome</keyword>
<dbReference type="Pfam" id="PF03372">
    <property type="entry name" value="Exo_endo_phos"/>
    <property type="match status" value="1"/>
</dbReference>
<protein>
    <recommendedName>
        <fullName evidence="1">Endonuclease/exonuclease/phosphatase domain-containing protein</fullName>
    </recommendedName>
</protein>